<sequence length="134" mass="14476">MLKRAPPRPRPPGDQDTPATPHRQAAAEAAAAHRTALAMSRWRSGDTAADLRTAAALHPGPQAQWQAALQRQFCAWLDAGGFAAPEPAQEQKQATAQPAPPMKTAALRRCSQPHCGTIDEELKFSLLRIRDAVE</sequence>
<proteinExistence type="predicted"/>
<reference evidence="2 3" key="1">
    <citation type="submission" date="2020-07" db="EMBL/GenBank/DDBJ databases">
        <title>Novel species isolated from subtropical streams in China.</title>
        <authorList>
            <person name="Lu H."/>
        </authorList>
    </citation>
    <scope>NUCLEOTIDE SEQUENCE [LARGE SCALE GENOMIC DNA]</scope>
    <source>
        <strain evidence="2 3">LX20W</strain>
    </source>
</reference>
<feature type="region of interest" description="Disordered" evidence="1">
    <location>
        <begin position="1"/>
        <end position="37"/>
    </location>
</feature>
<name>A0A7W2ETA5_9BURK</name>
<dbReference type="EMBL" id="JACEZT010000008">
    <property type="protein sequence ID" value="MBA5638228.1"/>
    <property type="molecule type" value="Genomic_DNA"/>
</dbReference>
<evidence type="ECO:0000313" key="2">
    <source>
        <dbReference type="EMBL" id="MBA5638228.1"/>
    </source>
</evidence>
<comment type="caution">
    <text evidence="2">The sequence shown here is derived from an EMBL/GenBank/DDBJ whole genome shotgun (WGS) entry which is preliminary data.</text>
</comment>
<organism evidence="2 3">
    <name type="scientific">Rugamonas brunnea</name>
    <dbReference type="NCBI Taxonomy" id="2758569"/>
    <lineage>
        <taxon>Bacteria</taxon>
        <taxon>Pseudomonadati</taxon>
        <taxon>Pseudomonadota</taxon>
        <taxon>Betaproteobacteria</taxon>
        <taxon>Burkholderiales</taxon>
        <taxon>Oxalobacteraceae</taxon>
        <taxon>Telluria group</taxon>
        <taxon>Rugamonas</taxon>
    </lineage>
</organism>
<accession>A0A7W2ETA5</accession>
<dbReference type="AlphaFoldDB" id="A0A7W2ETA5"/>
<feature type="compositionally biased region" description="Low complexity" evidence="1">
    <location>
        <begin position="18"/>
        <end position="37"/>
    </location>
</feature>
<gene>
    <name evidence="2" type="ORF">H3H37_14310</name>
</gene>
<dbReference type="Proteomes" id="UP000534388">
    <property type="component" value="Unassembled WGS sequence"/>
</dbReference>
<protein>
    <submittedName>
        <fullName evidence="2">Uncharacterized protein</fullName>
    </submittedName>
</protein>
<evidence type="ECO:0000313" key="3">
    <source>
        <dbReference type="Proteomes" id="UP000534388"/>
    </source>
</evidence>
<dbReference type="RefSeq" id="WP_182163555.1">
    <property type="nucleotide sequence ID" value="NZ_JACEZT010000008.1"/>
</dbReference>
<keyword evidence="3" id="KW-1185">Reference proteome</keyword>
<evidence type="ECO:0000256" key="1">
    <source>
        <dbReference type="SAM" id="MobiDB-lite"/>
    </source>
</evidence>